<dbReference type="eggNOG" id="ENOG502TM0T">
    <property type="taxonomic scope" value="Eukaryota"/>
</dbReference>
<dbReference type="AlphaFoldDB" id="A0A0R1DR43"/>
<dbReference type="OrthoDB" id="7860854at2759"/>
<proteinExistence type="predicted"/>
<organism evidence="3 4">
    <name type="scientific">Drosophila yakuba</name>
    <name type="common">Fruit fly</name>
    <dbReference type="NCBI Taxonomy" id="7245"/>
    <lineage>
        <taxon>Eukaryota</taxon>
        <taxon>Metazoa</taxon>
        <taxon>Ecdysozoa</taxon>
        <taxon>Arthropoda</taxon>
        <taxon>Hexapoda</taxon>
        <taxon>Insecta</taxon>
        <taxon>Pterygota</taxon>
        <taxon>Neoptera</taxon>
        <taxon>Endopterygota</taxon>
        <taxon>Diptera</taxon>
        <taxon>Brachycera</taxon>
        <taxon>Muscomorpha</taxon>
        <taxon>Ephydroidea</taxon>
        <taxon>Drosophilidae</taxon>
        <taxon>Drosophila</taxon>
        <taxon>Sophophora</taxon>
    </lineage>
</organism>
<feature type="transmembrane region" description="Helical" evidence="2">
    <location>
        <begin position="315"/>
        <end position="334"/>
    </location>
</feature>
<protein>
    <submittedName>
        <fullName evidence="3">Uncharacterized protein, isoform C</fullName>
    </submittedName>
</protein>
<keyword evidence="2" id="KW-0472">Membrane</keyword>
<keyword evidence="2" id="KW-0812">Transmembrane</keyword>
<name>A0A0R1DR43_DROYA</name>
<feature type="region of interest" description="Disordered" evidence="1">
    <location>
        <begin position="158"/>
        <end position="191"/>
    </location>
</feature>
<keyword evidence="2" id="KW-1133">Transmembrane helix</keyword>
<sequence>MNIALFQHMIKSLSKDHDKCLIELYKPKKFVAESLTSVYSSHTTVAPNGFIHTDSVRGIEDRHLTVSPELPSLMERSSQSQNKNLYDLSLQLMDQEDAGHSDSEWSDENGRIRRRDSGPDIDHRNGLYNERTFNLKERLKVRERMKVKDAGYYRKRMPPVPNMEVTSKRIKKRNRENAESEVGPLNSKPNHKLRRKIPESYESLCAEPVILPSKTPEVTRNPTTLSTQKIKVQPQPVDCEKDVDSFKYSENPKKTFRAIVGRAAQNAGYQNQDGFGEEDQKVKLQTIENINLGKLLRIRAAQQFHRMLDLIDDHYIYSLLLLLATLAYLVYILWYDISDNLNEEGRYLGKMKASRLPMKCFYYLMRLLRAPIF</sequence>
<gene>
    <name evidence="3" type="primary">Dyak\GE12202</name>
    <name evidence="3" type="synonym">dyak_GLEANR_12475</name>
    <name evidence="3" type="synonym">GE12202</name>
    <name evidence="3" type="ORF">Dyak_GE12202</name>
</gene>
<evidence type="ECO:0000256" key="1">
    <source>
        <dbReference type="SAM" id="MobiDB-lite"/>
    </source>
</evidence>
<reference evidence="3 4" key="1">
    <citation type="journal article" date="2007" name="Nature">
        <title>Evolution of genes and genomes on the Drosophila phylogeny.</title>
        <authorList>
            <consortium name="Drosophila 12 Genomes Consortium"/>
            <person name="Clark A.G."/>
            <person name="Eisen M.B."/>
            <person name="Smith D.R."/>
            <person name="Bergman C.M."/>
            <person name="Oliver B."/>
            <person name="Markow T.A."/>
            <person name="Kaufman T.C."/>
            <person name="Kellis M."/>
            <person name="Gelbart W."/>
            <person name="Iyer V.N."/>
            <person name="Pollard D.A."/>
            <person name="Sackton T.B."/>
            <person name="Larracuente A.M."/>
            <person name="Singh N.D."/>
            <person name="Abad J.P."/>
            <person name="Abt D.N."/>
            <person name="Adryan B."/>
            <person name="Aguade M."/>
            <person name="Akashi H."/>
            <person name="Anderson W.W."/>
            <person name="Aquadro C.F."/>
            <person name="Ardell D.H."/>
            <person name="Arguello R."/>
            <person name="Artieri C.G."/>
            <person name="Barbash D.A."/>
            <person name="Barker D."/>
            <person name="Barsanti P."/>
            <person name="Batterham P."/>
            <person name="Batzoglou S."/>
            <person name="Begun D."/>
            <person name="Bhutkar A."/>
            <person name="Blanco E."/>
            <person name="Bosak S.A."/>
            <person name="Bradley R.K."/>
            <person name="Brand A.D."/>
            <person name="Brent M.R."/>
            <person name="Brooks A.N."/>
            <person name="Brown R.H."/>
            <person name="Butlin R.K."/>
            <person name="Caggese C."/>
            <person name="Calvi B.R."/>
            <person name="Bernardo de Carvalho A."/>
            <person name="Caspi A."/>
            <person name="Castrezana S."/>
            <person name="Celniker S.E."/>
            <person name="Chang J.L."/>
            <person name="Chapple C."/>
            <person name="Chatterji S."/>
            <person name="Chinwalla A."/>
            <person name="Civetta A."/>
            <person name="Clifton S.W."/>
            <person name="Comeron J.M."/>
            <person name="Costello J.C."/>
            <person name="Coyne J.A."/>
            <person name="Daub J."/>
            <person name="David R.G."/>
            <person name="Delcher A.L."/>
            <person name="Delehaunty K."/>
            <person name="Do C.B."/>
            <person name="Ebling H."/>
            <person name="Edwards K."/>
            <person name="Eickbush T."/>
            <person name="Evans J.D."/>
            <person name="Filipski A."/>
            <person name="Findeiss S."/>
            <person name="Freyhult E."/>
            <person name="Fulton L."/>
            <person name="Fulton R."/>
            <person name="Garcia A.C."/>
            <person name="Gardiner A."/>
            <person name="Garfield D.A."/>
            <person name="Garvin B.E."/>
            <person name="Gibson G."/>
            <person name="Gilbert D."/>
            <person name="Gnerre S."/>
            <person name="Godfrey J."/>
            <person name="Good R."/>
            <person name="Gotea V."/>
            <person name="Gravely B."/>
            <person name="Greenberg A.J."/>
            <person name="Griffiths-Jones S."/>
            <person name="Gross S."/>
            <person name="Guigo R."/>
            <person name="Gustafson E.A."/>
            <person name="Haerty W."/>
            <person name="Hahn M.W."/>
            <person name="Halligan D.L."/>
            <person name="Halpern A.L."/>
            <person name="Halter G.M."/>
            <person name="Han M.V."/>
            <person name="Heger A."/>
            <person name="Hillier L."/>
            <person name="Hinrichs A.S."/>
            <person name="Holmes I."/>
            <person name="Hoskins R.A."/>
            <person name="Hubisz M.J."/>
            <person name="Hultmark D."/>
            <person name="Huntley M.A."/>
            <person name="Jaffe D.B."/>
            <person name="Jagadeeshan S."/>
            <person name="Jeck W.R."/>
            <person name="Johnson J."/>
            <person name="Jones C.D."/>
            <person name="Jordan W.C."/>
            <person name="Karpen G.H."/>
            <person name="Kataoka E."/>
            <person name="Keightley P.D."/>
            <person name="Kheradpour P."/>
            <person name="Kirkness E.F."/>
            <person name="Koerich L.B."/>
            <person name="Kristiansen K."/>
            <person name="Kudrna D."/>
            <person name="Kulathinal R.J."/>
            <person name="Kumar S."/>
            <person name="Kwok R."/>
            <person name="Lander E."/>
            <person name="Langley C.H."/>
            <person name="Lapoint R."/>
            <person name="Lazzaro B.P."/>
            <person name="Lee S.J."/>
            <person name="Levesque L."/>
            <person name="Li R."/>
            <person name="Lin C.F."/>
            <person name="Lin M.F."/>
            <person name="Lindblad-Toh K."/>
            <person name="Llopart A."/>
            <person name="Long M."/>
            <person name="Low L."/>
            <person name="Lozovsky E."/>
            <person name="Lu J."/>
            <person name="Luo M."/>
            <person name="Machado C.A."/>
            <person name="Makalowski W."/>
            <person name="Marzo M."/>
            <person name="Matsuda M."/>
            <person name="Matzkin L."/>
            <person name="McAllister B."/>
            <person name="McBride C.S."/>
            <person name="McKernan B."/>
            <person name="McKernan K."/>
            <person name="Mendez-Lago M."/>
            <person name="Minx P."/>
            <person name="Mollenhauer M.U."/>
            <person name="Montooth K."/>
            <person name="Mount S.M."/>
            <person name="Mu X."/>
            <person name="Myers E."/>
            <person name="Negre B."/>
            <person name="Newfeld S."/>
            <person name="Nielsen R."/>
            <person name="Noor M.A."/>
            <person name="O'Grady P."/>
            <person name="Pachter L."/>
            <person name="Papaceit M."/>
            <person name="Parisi M.J."/>
            <person name="Parisi M."/>
            <person name="Parts L."/>
            <person name="Pedersen J.S."/>
            <person name="Pesole G."/>
            <person name="Phillippy A.M."/>
            <person name="Ponting C.P."/>
            <person name="Pop M."/>
            <person name="Porcelli D."/>
            <person name="Powell J.R."/>
            <person name="Prohaska S."/>
            <person name="Pruitt K."/>
            <person name="Puig M."/>
            <person name="Quesneville H."/>
            <person name="Ram K.R."/>
            <person name="Rand D."/>
            <person name="Rasmussen M.D."/>
            <person name="Reed L.K."/>
            <person name="Reenan R."/>
            <person name="Reily A."/>
            <person name="Remington K.A."/>
            <person name="Rieger T.T."/>
            <person name="Ritchie M.G."/>
            <person name="Robin C."/>
            <person name="Rogers Y.H."/>
            <person name="Rohde C."/>
            <person name="Rozas J."/>
            <person name="Rubenfield M.J."/>
            <person name="Ruiz A."/>
            <person name="Russo S."/>
            <person name="Salzberg S.L."/>
            <person name="Sanchez-Gracia A."/>
            <person name="Saranga D.J."/>
            <person name="Sato H."/>
            <person name="Schaeffer S.W."/>
            <person name="Schatz M.C."/>
            <person name="Schlenke T."/>
            <person name="Schwartz R."/>
            <person name="Segarra C."/>
            <person name="Singh R.S."/>
            <person name="Sirot L."/>
            <person name="Sirota M."/>
            <person name="Sisneros N.B."/>
            <person name="Smith C.D."/>
            <person name="Smith T.F."/>
            <person name="Spieth J."/>
            <person name="Stage D.E."/>
            <person name="Stark A."/>
            <person name="Stephan W."/>
            <person name="Strausberg R.L."/>
            <person name="Strempel S."/>
            <person name="Sturgill D."/>
            <person name="Sutton G."/>
            <person name="Sutton G.G."/>
            <person name="Tao W."/>
            <person name="Teichmann S."/>
            <person name="Tobari Y.N."/>
            <person name="Tomimura Y."/>
            <person name="Tsolas J.M."/>
            <person name="Valente V.L."/>
            <person name="Venter E."/>
            <person name="Venter J.C."/>
            <person name="Vicario S."/>
            <person name="Vieira F.G."/>
            <person name="Vilella A.J."/>
            <person name="Villasante A."/>
            <person name="Walenz B."/>
            <person name="Wang J."/>
            <person name="Wasserman M."/>
            <person name="Watts T."/>
            <person name="Wilson D."/>
            <person name="Wilson R.K."/>
            <person name="Wing R.A."/>
            <person name="Wolfner M.F."/>
            <person name="Wong A."/>
            <person name="Wong G.K."/>
            <person name="Wu C.I."/>
            <person name="Wu G."/>
            <person name="Yamamoto D."/>
            <person name="Yang H.P."/>
            <person name="Yang S.P."/>
            <person name="Yorke J.A."/>
            <person name="Yoshida K."/>
            <person name="Zdobnov E."/>
            <person name="Zhang P."/>
            <person name="Zhang Y."/>
            <person name="Zimin A.V."/>
            <person name="Baldwin J."/>
            <person name="Abdouelleil A."/>
            <person name="Abdulkadir J."/>
            <person name="Abebe A."/>
            <person name="Abera B."/>
            <person name="Abreu J."/>
            <person name="Acer S.C."/>
            <person name="Aftuck L."/>
            <person name="Alexander A."/>
            <person name="An P."/>
            <person name="Anderson E."/>
            <person name="Anderson S."/>
            <person name="Arachi H."/>
            <person name="Azer M."/>
            <person name="Bachantsang P."/>
            <person name="Barry A."/>
            <person name="Bayul T."/>
            <person name="Berlin A."/>
            <person name="Bessette D."/>
            <person name="Bloom T."/>
            <person name="Blye J."/>
            <person name="Boguslavskiy L."/>
            <person name="Bonnet C."/>
            <person name="Boukhgalter B."/>
            <person name="Bourzgui I."/>
            <person name="Brown A."/>
            <person name="Cahill P."/>
            <person name="Channer S."/>
            <person name="Cheshatsang Y."/>
            <person name="Chuda L."/>
            <person name="Citroen M."/>
            <person name="Collymore A."/>
            <person name="Cooke P."/>
            <person name="Costello M."/>
            <person name="D'Aco K."/>
            <person name="Daza R."/>
            <person name="De Haan G."/>
            <person name="DeGray S."/>
            <person name="DeMaso C."/>
            <person name="Dhargay N."/>
            <person name="Dooley K."/>
            <person name="Dooley E."/>
            <person name="Doricent M."/>
            <person name="Dorje P."/>
            <person name="Dorjee K."/>
            <person name="Dupes A."/>
            <person name="Elong R."/>
            <person name="Falk J."/>
            <person name="Farina A."/>
            <person name="Faro S."/>
            <person name="Ferguson D."/>
            <person name="Fisher S."/>
            <person name="Foley C.D."/>
            <person name="Franke A."/>
            <person name="Friedrich D."/>
            <person name="Gadbois L."/>
            <person name="Gearin G."/>
            <person name="Gearin C.R."/>
            <person name="Giannoukos G."/>
            <person name="Goode T."/>
            <person name="Graham J."/>
            <person name="Grandbois E."/>
            <person name="Grewal S."/>
            <person name="Gyaltsen K."/>
            <person name="Hafez N."/>
            <person name="Hagos B."/>
            <person name="Hall J."/>
            <person name="Henson C."/>
            <person name="Hollinger A."/>
            <person name="Honan T."/>
            <person name="Huard M.D."/>
            <person name="Hughes L."/>
            <person name="Hurhula B."/>
            <person name="Husby M.E."/>
            <person name="Kamat A."/>
            <person name="Kanga B."/>
            <person name="Kashin S."/>
            <person name="Khazanovich D."/>
            <person name="Kisner P."/>
            <person name="Lance K."/>
            <person name="Lara M."/>
            <person name="Lee W."/>
            <person name="Lennon N."/>
            <person name="Letendre F."/>
            <person name="LeVine R."/>
            <person name="Lipovsky A."/>
            <person name="Liu X."/>
            <person name="Liu J."/>
            <person name="Liu S."/>
            <person name="Lokyitsang T."/>
            <person name="Lokyitsang Y."/>
            <person name="Lubonja R."/>
            <person name="Lui A."/>
            <person name="MacDonald P."/>
            <person name="Magnisalis V."/>
            <person name="Maru K."/>
            <person name="Matthews C."/>
            <person name="McCusker W."/>
            <person name="McDonough S."/>
            <person name="Mehta T."/>
            <person name="Meldrim J."/>
            <person name="Meneus L."/>
            <person name="Mihai O."/>
            <person name="Mihalev A."/>
            <person name="Mihova T."/>
            <person name="Mittelman R."/>
            <person name="Mlenga V."/>
            <person name="Montmayeur A."/>
            <person name="Mulrain L."/>
            <person name="Navidi A."/>
            <person name="Naylor J."/>
            <person name="Negash T."/>
            <person name="Nguyen T."/>
            <person name="Nguyen N."/>
            <person name="Nicol R."/>
            <person name="Norbu C."/>
            <person name="Norbu N."/>
            <person name="Novod N."/>
            <person name="O'Neill B."/>
            <person name="Osman S."/>
            <person name="Markiewicz E."/>
            <person name="Oyono O.L."/>
            <person name="Patti C."/>
            <person name="Phunkhang P."/>
            <person name="Pierre F."/>
            <person name="Priest M."/>
            <person name="Raghuraman S."/>
            <person name="Rege F."/>
            <person name="Reyes R."/>
            <person name="Rise C."/>
            <person name="Rogov P."/>
            <person name="Ross K."/>
            <person name="Ryan E."/>
            <person name="Settipalli S."/>
            <person name="Shea T."/>
            <person name="Sherpa N."/>
            <person name="Shi L."/>
            <person name="Shih D."/>
            <person name="Sparrow T."/>
            <person name="Spaulding J."/>
            <person name="Stalker J."/>
            <person name="Stange-Thomann N."/>
            <person name="Stavropoulos S."/>
            <person name="Stone C."/>
            <person name="Strader C."/>
            <person name="Tesfaye S."/>
            <person name="Thomson T."/>
            <person name="Thoulutsang Y."/>
            <person name="Thoulutsang D."/>
            <person name="Topham K."/>
            <person name="Topping I."/>
            <person name="Tsamla T."/>
            <person name="Vassiliev H."/>
            <person name="Vo A."/>
            <person name="Wangchuk T."/>
            <person name="Wangdi T."/>
            <person name="Weiand M."/>
            <person name="Wilkinson J."/>
            <person name="Wilson A."/>
            <person name="Yadav S."/>
            <person name="Young G."/>
            <person name="Yu Q."/>
            <person name="Zembek L."/>
            <person name="Zhong D."/>
            <person name="Zimmer A."/>
            <person name="Zwirko Z."/>
            <person name="Jaffe D.B."/>
            <person name="Alvarez P."/>
            <person name="Brockman W."/>
            <person name="Butler J."/>
            <person name="Chin C."/>
            <person name="Gnerre S."/>
            <person name="Grabherr M."/>
            <person name="Kleber M."/>
            <person name="Mauceli E."/>
            <person name="MacCallum I."/>
        </authorList>
    </citation>
    <scope>NUCLEOTIDE SEQUENCE [LARGE SCALE GENOMIC DNA]</scope>
    <source>
        <strain evidence="4">Tai18E2 / Tucson 14021-0261.01</strain>
    </source>
</reference>
<feature type="region of interest" description="Disordered" evidence="1">
    <location>
        <begin position="97"/>
        <end position="125"/>
    </location>
</feature>
<evidence type="ECO:0000313" key="3">
    <source>
        <dbReference type="EMBL" id="KRJ99717.1"/>
    </source>
</evidence>
<dbReference type="Proteomes" id="UP000002282">
    <property type="component" value="Chromosome 2R"/>
</dbReference>
<evidence type="ECO:0000256" key="2">
    <source>
        <dbReference type="SAM" id="Phobius"/>
    </source>
</evidence>
<keyword evidence="4" id="KW-1185">Reference proteome</keyword>
<evidence type="ECO:0000313" key="4">
    <source>
        <dbReference type="Proteomes" id="UP000002282"/>
    </source>
</evidence>
<dbReference type="EMBL" id="CM000158">
    <property type="protein sequence ID" value="KRJ99717.1"/>
    <property type="molecule type" value="Genomic_DNA"/>
</dbReference>
<accession>A0A0R1DR43</accession>
<reference evidence="3 4" key="2">
    <citation type="journal article" date="2007" name="PLoS Biol.">
        <title>Principles of genome evolution in the Drosophila melanogaster species group.</title>
        <authorList>
            <person name="Ranz J.M."/>
            <person name="Maurin D."/>
            <person name="Chan Y.S."/>
            <person name="von Grotthuss M."/>
            <person name="Hillier L.W."/>
            <person name="Roote J."/>
            <person name="Ashburner M."/>
            <person name="Bergman C.M."/>
        </authorList>
    </citation>
    <scope>NUCLEOTIDE SEQUENCE [LARGE SCALE GENOMIC DNA]</scope>
    <source>
        <strain evidence="4">Tai18E2 / Tucson 14021-0261.01</strain>
    </source>
</reference>